<dbReference type="Pfam" id="PF00011">
    <property type="entry name" value="HSP20"/>
    <property type="match status" value="1"/>
</dbReference>
<dbReference type="InterPro" id="IPR002068">
    <property type="entry name" value="A-crystallin/Hsp20_dom"/>
</dbReference>
<protein>
    <submittedName>
        <fullName evidence="4">Heat shock protein Hsp20</fullName>
    </submittedName>
</protein>
<accession>A0A6S6U913</accession>
<evidence type="ECO:0000259" key="3">
    <source>
        <dbReference type="PROSITE" id="PS01031"/>
    </source>
</evidence>
<keyword evidence="4" id="KW-0346">Stress response</keyword>
<gene>
    <name evidence="4" type="ORF">HELGO_WM61777</name>
</gene>
<dbReference type="SUPFAM" id="SSF49764">
    <property type="entry name" value="HSP20-like chaperones"/>
    <property type="match status" value="1"/>
</dbReference>
<dbReference type="Gene3D" id="2.60.40.790">
    <property type="match status" value="1"/>
</dbReference>
<name>A0A6S6U913_9BACT</name>
<proteinExistence type="inferred from homology"/>
<evidence type="ECO:0000313" key="4">
    <source>
        <dbReference type="EMBL" id="CAA6829666.1"/>
    </source>
</evidence>
<dbReference type="AlphaFoldDB" id="A0A6S6U913"/>
<dbReference type="PROSITE" id="PS01031">
    <property type="entry name" value="SHSP"/>
    <property type="match status" value="1"/>
</dbReference>
<evidence type="ECO:0000256" key="2">
    <source>
        <dbReference type="RuleBase" id="RU003616"/>
    </source>
</evidence>
<dbReference type="CDD" id="cd06464">
    <property type="entry name" value="ACD_sHsps-like"/>
    <property type="match status" value="1"/>
</dbReference>
<evidence type="ECO:0000256" key="1">
    <source>
        <dbReference type="PROSITE-ProRule" id="PRU00285"/>
    </source>
</evidence>
<dbReference type="PANTHER" id="PTHR11527">
    <property type="entry name" value="HEAT-SHOCK PROTEIN 20 FAMILY MEMBER"/>
    <property type="match status" value="1"/>
</dbReference>
<organism evidence="4">
    <name type="scientific">uncultured Aureispira sp</name>
    <dbReference type="NCBI Taxonomy" id="1331704"/>
    <lineage>
        <taxon>Bacteria</taxon>
        <taxon>Pseudomonadati</taxon>
        <taxon>Bacteroidota</taxon>
        <taxon>Saprospiria</taxon>
        <taxon>Saprospirales</taxon>
        <taxon>Saprospiraceae</taxon>
        <taxon>Aureispira</taxon>
        <taxon>environmental samples</taxon>
    </lineage>
</organism>
<reference evidence="4" key="1">
    <citation type="submission" date="2020-01" db="EMBL/GenBank/DDBJ databases">
        <authorList>
            <person name="Meier V. D."/>
            <person name="Meier V D."/>
        </authorList>
    </citation>
    <scope>NUCLEOTIDE SEQUENCE</scope>
    <source>
        <strain evidence="4">HLG_WM_MAG_10</strain>
    </source>
</reference>
<comment type="similarity">
    <text evidence="1 2">Belongs to the small heat shock protein (HSP20) family.</text>
</comment>
<feature type="domain" description="SHSP" evidence="3">
    <location>
        <begin position="35"/>
        <end position="147"/>
    </location>
</feature>
<dbReference type="InterPro" id="IPR008978">
    <property type="entry name" value="HSP20-like_chaperone"/>
</dbReference>
<sequence length="147" mass="16773">MSNYKFNSFGFNFDDLGKAVDDFVTNIKVNDIFGTDATNTIPAVNSFEHTEYLELQVAAPGLKKEDFELHVEGDVLTISANVSLENESEEIKVKRKEFNYSTFKRTFCLTDKFDYQHIKAKYEAGVLLVSIPKKSEEEKSKIKVEVL</sequence>
<dbReference type="EMBL" id="CACVAQ010000509">
    <property type="protein sequence ID" value="CAA6829666.1"/>
    <property type="molecule type" value="Genomic_DNA"/>
</dbReference>
<dbReference type="InterPro" id="IPR031107">
    <property type="entry name" value="Small_HSP"/>
</dbReference>